<dbReference type="GO" id="GO:0045047">
    <property type="term" value="P:protein targeting to ER"/>
    <property type="evidence" value="ECO:0007669"/>
    <property type="project" value="InterPro"/>
</dbReference>
<accession>S7XLG7</accession>
<organism evidence="2 3">
    <name type="scientific">Spraguea lophii (strain 42_110)</name>
    <name type="common">Microsporidian parasite</name>
    <dbReference type="NCBI Taxonomy" id="1358809"/>
    <lineage>
        <taxon>Eukaryota</taxon>
        <taxon>Fungi</taxon>
        <taxon>Fungi incertae sedis</taxon>
        <taxon>Microsporidia</taxon>
        <taxon>Spragueidae</taxon>
        <taxon>Spraguea</taxon>
    </lineage>
</organism>
<protein>
    <submittedName>
        <fullName evidence="2">Inorganic phosphate transporter PHO88</fullName>
    </submittedName>
</protein>
<dbReference type="OMA" id="ITYSEYD"/>
<dbReference type="HOGENOM" id="CLU_105537_0_0_1"/>
<feature type="transmembrane region" description="Helical" evidence="1">
    <location>
        <begin position="37"/>
        <end position="57"/>
    </location>
</feature>
<keyword evidence="1" id="KW-1133">Transmembrane helix</keyword>
<dbReference type="FunCoup" id="S7XLG7">
    <property type="interactions" value="31"/>
</dbReference>
<dbReference type="Proteomes" id="UP000014978">
    <property type="component" value="Unassembled WGS sequence"/>
</dbReference>
<gene>
    <name evidence="2" type="ORF">SLOPH_1229</name>
</gene>
<evidence type="ECO:0000256" key="1">
    <source>
        <dbReference type="SAM" id="Phobius"/>
    </source>
</evidence>
<keyword evidence="1" id="KW-0472">Membrane</keyword>
<dbReference type="GO" id="GO:0005739">
    <property type="term" value="C:mitochondrion"/>
    <property type="evidence" value="ECO:0007669"/>
    <property type="project" value="TreeGrafter"/>
</dbReference>
<reference evidence="3" key="1">
    <citation type="journal article" date="2013" name="PLoS Genet.">
        <title>The genome of Spraguea lophii and the basis of host-microsporidian interactions.</title>
        <authorList>
            <person name="Campbell S.E."/>
            <person name="Williams T.A."/>
            <person name="Yousuf A."/>
            <person name="Soanes D.M."/>
            <person name="Paszkiewicz K.H."/>
            <person name="Williams B.A.P."/>
        </authorList>
    </citation>
    <scope>NUCLEOTIDE SEQUENCE [LARGE SCALE GENOMIC DNA]</scope>
    <source>
        <strain evidence="3">42_110</strain>
    </source>
</reference>
<proteinExistence type="predicted"/>
<dbReference type="Pfam" id="PF10032">
    <property type="entry name" value="Pho88"/>
    <property type="match status" value="1"/>
</dbReference>
<evidence type="ECO:0000313" key="2">
    <source>
        <dbReference type="EMBL" id="EPR79929.1"/>
    </source>
</evidence>
<dbReference type="VEuPathDB" id="MicrosporidiaDB:SLOPH_1229"/>
<keyword evidence="3" id="KW-1185">Reference proteome</keyword>
<feature type="transmembrane region" description="Helical" evidence="1">
    <location>
        <begin position="127"/>
        <end position="146"/>
    </location>
</feature>
<dbReference type="GO" id="GO:0005783">
    <property type="term" value="C:endoplasmic reticulum"/>
    <property type="evidence" value="ECO:0007669"/>
    <property type="project" value="InterPro"/>
</dbReference>
<name>S7XLG7_SPRLO</name>
<evidence type="ECO:0000313" key="3">
    <source>
        <dbReference type="Proteomes" id="UP000014978"/>
    </source>
</evidence>
<dbReference type="AlphaFoldDB" id="S7XLG7"/>
<feature type="transmembrane region" description="Helical" evidence="1">
    <location>
        <begin position="103"/>
        <end position="121"/>
    </location>
</feature>
<sequence length="180" mass="21180">MDNISLESVDKGINIILSLGGMQLAKRFDFQEPRNMMILRAIFFISQGFLFLMLYIINKKLNNKDERKVTVTKPKSMFEQQDSIEEVEEITYQEYDQRAFKSALSSSVIQFIIISLINFFMKSPLPLIIQSISVYKNLIFNPLFIAHIRNKEVLRPYEENKLFGVVKEEEKENKKRVKDE</sequence>
<dbReference type="OrthoDB" id="2190094at2759"/>
<dbReference type="PANTHER" id="PTHR28112:SF1">
    <property type="entry name" value="SRP-INDEPENDENT TARGETING PROTEIN 3"/>
    <property type="match status" value="1"/>
</dbReference>
<dbReference type="InParanoid" id="S7XLG7"/>
<dbReference type="InterPro" id="IPR012098">
    <property type="entry name" value="SND3_fun"/>
</dbReference>
<dbReference type="PANTHER" id="PTHR28112">
    <property type="entry name" value="SRP-INDEPENDENT TARGETING PROTEIN 3"/>
    <property type="match status" value="1"/>
</dbReference>
<dbReference type="EMBL" id="ATCN01000071">
    <property type="protein sequence ID" value="EPR79929.1"/>
    <property type="molecule type" value="Genomic_DNA"/>
</dbReference>
<keyword evidence="1" id="KW-0812">Transmembrane</keyword>
<comment type="caution">
    <text evidence="2">The sequence shown here is derived from an EMBL/GenBank/DDBJ whole genome shotgun (WGS) entry which is preliminary data.</text>
</comment>